<dbReference type="Proteomes" id="UP000324973">
    <property type="component" value="Unassembled WGS sequence"/>
</dbReference>
<organism evidence="7 8">
    <name type="scientific">Luteimonas viscosa</name>
    <dbReference type="NCBI Taxonomy" id="1132694"/>
    <lineage>
        <taxon>Bacteria</taxon>
        <taxon>Pseudomonadati</taxon>
        <taxon>Pseudomonadota</taxon>
        <taxon>Gammaproteobacteria</taxon>
        <taxon>Lysobacterales</taxon>
        <taxon>Lysobacteraceae</taxon>
        <taxon>Luteimonas</taxon>
    </lineage>
</organism>
<feature type="transmembrane region" description="Helical" evidence="5">
    <location>
        <begin position="114"/>
        <end position="133"/>
    </location>
</feature>
<dbReference type="InterPro" id="IPR050469">
    <property type="entry name" value="Diguanylate_Cyclase"/>
</dbReference>
<name>A0A5D4XJN1_9GAMM</name>
<dbReference type="GO" id="GO:0052621">
    <property type="term" value="F:diguanylate cyclase activity"/>
    <property type="evidence" value="ECO:0007669"/>
    <property type="project" value="UniProtKB-EC"/>
</dbReference>
<feature type="transmembrane region" description="Helical" evidence="5">
    <location>
        <begin position="76"/>
        <end position="102"/>
    </location>
</feature>
<dbReference type="InterPro" id="IPR043128">
    <property type="entry name" value="Rev_trsase/Diguanyl_cyclase"/>
</dbReference>
<dbReference type="PANTHER" id="PTHR45138:SF9">
    <property type="entry name" value="DIGUANYLATE CYCLASE DGCM-RELATED"/>
    <property type="match status" value="1"/>
</dbReference>
<evidence type="ECO:0000256" key="1">
    <source>
        <dbReference type="ARBA" id="ARBA00001946"/>
    </source>
</evidence>
<dbReference type="GO" id="GO:0005886">
    <property type="term" value="C:plasma membrane"/>
    <property type="evidence" value="ECO:0007669"/>
    <property type="project" value="TreeGrafter"/>
</dbReference>
<dbReference type="AlphaFoldDB" id="A0A5D4XJN1"/>
<dbReference type="PROSITE" id="PS50887">
    <property type="entry name" value="GGDEF"/>
    <property type="match status" value="1"/>
</dbReference>
<keyword evidence="8" id="KW-1185">Reference proteome</keyword>
<evidence type="ECO:0000313" key="8">
    <source>
        <dbReference type="Proteomes" id="UP000324973"/>
    </source>
</evidence>
<reference evidence="7 8" key="1">
    <citation type="submission" date="2019-08" db="EMBL/GenBank/DDBJ databases">
        <title>Luteimonas viscosus sp. nov., isolated from soil of a sunflower field.</title>
        <authorList>
            <person name="Jianli Z."/>
            <person name="Ying Z."/>
        </authorList>
    </citation>
    <scope>NUCLEOTIDE SEQUENCE [LARGE SCALE GENOMIC DNA]</scope>
    <source>
        <strain evidence="7 8">XBU10</strain>
    </source>
</reference>
<dbReference type="Gene3D" id="3.30.70.270">
    <property type="match status" value="1"/>
</dbReference>
<dbReference type="GO" id="GO:0043709">
    <property type="term" value="P:cell adhesion involved in single-species biofilm formation"/>
    <property type="evidence" value="ECO:0007669"/>
    <property type="project" value="TreeGrafter"/>
</dbReference>
<dbReference type="SUPFAM" id="SSF55073">
    <property type="entry name" value="Nucleotide cyclase"/>
    <property type="match status" value="1"/>
</dbReference>
<dbReference type="Pfam" id="PF00990">
    <property type="entry name" value="GGDEF"/>
    <property type="match status" value="1"/>
</dbReference>
<feature type="domain" description="GGDEF" evidence="6">
    <location>
        <begin position="200"/>
        <end position="329"/>
    </location>
</feature>
<feature type="region of interest" description="Disordered" evidence="4">
    <location>
        <begin position="329"/>
        <end position="349"/>
    </location>
</feature>
<dbReference type="InterPro" id="IPR029787">
    <property type="entry name" value="Nucleotide_cyclase"/>
</dbReference>
<sequence length="349" mass="37465">MWTRLWTRLKGDFHLAIVVMFGTITVLGITPFAFFRFMVGQRAIGILDMLIVSGIAAGSVYAWRTGRTVGAANFMSVTYSIGCIAVAHLAGLPGVLWVYPVLVANFLLVGRWPALLISTLAVAAITASDAALASNLQKVMFVTTSVVMSLFSFVFASRAELQRSQLEAIAVQDPLTGAINRRGMQAELEIAIASSIRSGIPLGFLIFDLDRFKQVNDSFGHEAGDDVLVQVAELVRRSTRVNDRFFRLGGEEFGLLLPGANTGALWSIAEKLRMAVDGEVQCRGRGITISIGAAPFRPGESATDWLARADAAMYRAKRSGRNCTVIDVRTGDGDPERAASSPGAGFAGD</sequence>
<keyword evidence="5" id="KW-0472">Membrane</keyword>
<keyword evidence="5" id="KW-1133">Transmembrane helix</keyword>
<dbReference type="SMART" id="SM00267">
    <property type="entry name" value="GGDEF"/>
    <property type="match status" value="1"/>
</dbReference>
<comment type="cofactor">
    <cofactor evidence="1">
        <name>Mg(2+)</name>
        <dbReference type="ChEBI" id="CHEBI:18420"/>
    </cofactor>
</comment>
<dbReference type="PANTHER" id="PTHR45138">
    <property type="entry name" value="REGULATORY COMPONENTS OF SENSORY TRANSDUCTION SYSTEM"/>
    <property type="match status" value="1"/>
</dbReference>
<evidence type="ECO:0000259" key="6">
    <source>
        <dbReference type="PROSITE" id="PS50887"/>
    </source>
</evidence>
<dbReference type="GO" id="GO:1902201">
    <property type="term" value="P:negative regulation of bacterial-type flagellum-dependent cell motility"/>
    <property type="evidence" value="ECO:0007669"/>
    <property type="project" value="TreeGrafter"/>
</dbReference>
<dbReference type="OrthoDB" id="9803824at2"/>
<dbReference type="EC" id="2.7.7.65" evidence="2"/>
<evidence type="ECO:0000313" key="7">
    <source>
        <dbReference type="EMBL" id="TYT24877.1"/>
    </source>
</evidence>
<proteinExistence type="predicted"/>
<evidence type="ECO:0000256" key="4">
    <source>
        <dbReference type="SAM" id="MobiDB-lite"/>
    </source>
</evidence>
<evidence type="ECO:0000256" key="2">
    <source>
        <dbReference type="ARBA" id="ARBA00012528"/>
    </source>
</evidence>
<dbReference type="CDD" id="cd01949">
    <property type="entry name" value="GGDEF"/>
    <property type="match status" value="1"/>
</dbReference>
<comment type="caution">
    <text evidence="7">The sequence shown here is derived from an EMBL/GenBank/DDBJ whole genome shotgun (WGS) entry which is preliminary data.</text>
</comment>
<evidence type="ECO:0000256" key="3">
    <source>
        <dbReference type="ARBA" id="ARBA00034247"/>
    </source>
</evidence>
<dbReference type="EMBL" id="VTFT01000001">
    <property type="protein sequence ID" value="TYT24877.1"/>
    <property type="molecule type" value="Genomic_DNA"/>
</dbReference>
<evidence type="ECO:0000256" key="5">
    <source>
        <dbReference type="SAM" id="Phobius"/>
    </source>
</evidence>
<accession>A0A5D4XJN1</accession>
<comment type="catalytic activity">
    <reaction evidence="3">
        <text>2 GTP = 3',3'-c-di-GMP + 2 diphosphate</text>
        <dbReference type="Rhea" id="RHEA:24898"/>
        <dbReference type="ChEBI" id="CHEBI:33019"/>
        <dbReference type="ChEBI" id="CHEBI:37565"/>
        <dbReference type="ChEBI" id="CHEBI:58805"/>
        <dbReference type="EC" id="2.7.7.65"/>
    </reaction>
</comment>
<keyword evidence="5" id="KW-0812">Transmembrane</keyword>
<dbReference type="InterPro" id="IPR000160">
    <property type="entry name" value="GGDEF_dom"/>
</dbReference>
<feature type="transmembrane region" description="Helical" evidence="5">
    <location>
        <begin position="13"/>
        <end position="34"/>
    </location>
</feature>
<feature type="transmembrane region" description="Helical" evidence="5">
    <location>
        <begin position="139"/>
        <end position="156"/>
    </location>
</feature>
<protein>
    <recommendedName>
        <fullName evidence="2">diguanylate cyclase</fullName>
        <ecNumber evidence="2">2.7.7.65</ecNumber>
    </recommendedName>
</protein>
<feature type="transmembrane region" description="Helical" evidence="5">
    <location>
        <begin position="46"/>
        <end position="64"/>
    </location>
</feature>
<dbReference type="NCBIfam" id="TIGR00254">
    <property type="entry name" value="GGDEF"/>
    <property type="match status" value="1"/>
</dbReference>
<dbReference type="RefSeq" id="WP_149101427.1">
    <property type="nucleotide sequence ID" value="NZ_VTFT01000001.1"/>
</dbReference>
<gene>
    <name evidence="7" type="ORF">FZO89_00485</name>
</gene>
<dbReference type="FunFam" id="3.30.70.270:FF:000001">
    <property type="entry name" value="Diguanylate cyclase domain protein"/>
    <property type="match status" value="1"/>
</dbReference>